<organism evidence="10 11">
    <name type="scientific">Paspalum notatum var. saurae</name>
    <dbReference type="NCBI Taxonomy" id="547442"/>
    <lineage>
        <taxon>Eukaryota</taxon>
        <taxon>Viridiplantae</taxon>
        <taxon>Streptophyta</taxon>
        <taxon>Embryophyta</taxon>
        <taxon>Tracheophyta</taxon>
        <taxon>Spermatophyta</taxon>
        <taxon>Magnoliopsida</taxon>
        <taxon>Liliopsida</taxon>
        <taxon>Poales</taxon>
        <taxon>Poaceae</taxon>
        <taxon>PACMAD clade</taxon>
        <taxon>Panicoideae</taxon>
        <taxon>Andropogonodae</taxon>
        <taxon>Paspaleae</taxon>
        <taxon>Paspalinae</taxon>
        <taxon>Paspalum</taxon>
    </lineage>
</organism>
<gene>
    <name evidence="10" type="ORF">U9M48_034398</name>
</gene>
<dbReference type="GO" id="GO:0046872">
    <property type="term" value="F:metal ion binding"/>
    <property type="evidence" value="ECO:0007669"/>
    <property type="project" value="UniProtKB-KW"/>
</dbReference>
<reference evidence="10 11" key="1">
    <citation type="submission" date="2024-02" db="EMBL/GenBank/DDBJ databases">
        <title>High-quality chromosome-scale genome assembly of Pensacola bahiagrass (Paspalum notatum Flugge var. saurae).</title>
        <authorList>
            <person name="Vega J.M."/>
            <person name="Podio M."/>
            <person name="Orjuela J."/>
            <person name="Siena L.A."/>
            <person name="Pessino S.C."/>
            <person name="Combes M.C."/>
            <person name="Mariac C."/>
            <person name="Albertini E."/>
            <person name="Pupilli F."/>
            <person name="Ortiz J.P.A."/>
            <person name="Leblanc O."/>
        </authorList>
    </citation>
    <scope>NUCLEOTIDE SEQUENCE [LARGE SCALE GENOMIC DNA]</scope>
    <source>
        <strain evidence="10">R1</strain>
        <tissue evidence="10">Leaf</tissue>
    </source>
</reference>
<comment type="subcellular location">
    <subcellularLocation>
        <location evidence="2">Nucleus</location>
    </subcellularLocation>
</comment>
<dbReference type="PANTHER" id="PTHR22930">
    <property type="match status" value="1"/>
</dbReference>
<accession>A0AAQ3X8W3</accession>
<evidence type="ECO:0000256" key="3">
    <source>
        <dbReference type="ARBA" id="ARBA00006958"/>
    </source>
</evidence>
<evidence type="ECO:0008006" key="12">
    <source>
        <dbReference type="Google" id="ProtNLM"/>
    </source>
</evidence>
<dbReference type="InterPro" id="IPR045249">
    <property type="entry name" value="HARBI1-like"/>
</dbReference>
<keyword evidence="5" id="KW-0479">Metal-binding</keyword>
<feature type="domain" description="DDE Tnp4" evidence="8">
    <location>
        <begin position="205"/>
        <end position="365"/>
    </location>
</feature>
<protein>
    <recommendedName>
        <fullName evidence="12">DDE Tnp4 domain-containing protein</fullName>
    </recommendedName>
</protein>
<keyword evidence="7" id="KW-0539">Nucleus</keyword>
<comment type="cofactor">
    <cofactor evidence="1">
        <name>a divalent metal cation</name>
        <dbReference type="ChEBI" id="CHEBI:60240"/>
    </cofactor>
</comment>
<evidence type="ECO:0000256" key="2">
    <source>
        <dbReference type="ARBA" id="ARBA00004123"/>
    </source>
</evidence>
<keyword evidence="11" id="KW-1185">Reference proteome</keyword>
<name>A0AAQ3X8W3_PASNO</name>
<evidence type="ECO:0000313" key="10">
    <source>
        <dbReference type="EMBL" id="WVZ87822.1"/>
    </source>
</evidence>
<feature type="domain" description="DUF8040" evidence="9">
    <location>
        <begin position="56"/>
        <end position="149"/>
    </location>
</feature>
<proteinExistence type="inferred from homology"/>
<dbReference type="Pfam" id="PF26138">
    <property type="entry name" value="DUF8040"/>
    <property type="match status" value="1"/>
</dbReference>
<evidence type="ECO:0000256" key="7">
    <source>
        <dbReference type="ARBA" id="ARBA00023242"/>
    </source>
</evidence>
<dbReference type="EMBL" id="CP144751">
    <property type="protein sequence ID" value="WVZ87822.1"/>
    <property type="molecule type" value="Genomic_DNA"/>
</dbReference>
<dbReference type="GO" id="GO:0016787">
    <property type="term" value="F:hydrolase activity"/>
    <property type="evidence" value="ECO:0007669"/>
    <property type="project" value="UniProtKB-KW"/>
</dbReference>
<keyword evidence="6" id="KW-0378">Hydrolase</keyword>
<sequence length="426" mass="47964">MSSFETSSYTSESDSDLSDDSSTWWDMGATIGVAAAVAATRSSGCAVQDARLPLQELTGRQWVDVNLADSKKCYKNFRLHPPAFHALHSTLVANHGLKSTLQCDSIEALGMFLWSCGTRQSQRQIADRFGRSTDTVCRKFGEVLEAMVSFANTIIRPRDSSFRMVHPRLLRFSPFFYGCMLTALKHGKPYTASDSIPRQQCIGAIDGTHIPVSVVEQAHDDFINRKGFTSQNVLAVCDMDMRFTFVATGKKGATHDMAVFREAVDTAEHFPHPPPGKYYLVDSGYTLREGYMAPYRKARYHLKEFDAKGPESVSEVFNYHHSCLRNIVERSFGVLKNKWQILKGIPFYSMEKQSKIIVACFALHNFALDNNEPDMDMDEMFGQGTTYLERVGEQNIKMSDWLELTSNDDIATVRDWIATALTLAMR</sequence>
<evidence type="ECO:0000259" key="8">
    <source>
        <dbReference type="Pfam" id="PF13359"/>
    </source>
</evidence>
<dbReference type="InterPro" id="IPR058353">
    <property type="entry name" value="DUF8040"/>
</dbReference>
<dbReference type="Pfam" id="PF13359">
    <property type="entry name" value="DDE_Tnp_4"/>
    <property type="match status" value="1"/>
</dbReference>
<dbReference type="PANTHER" id="PTHR22930:SF280">
    <property type="entry name" value="OS11G0202600 PROTEIN"/>
    <property type="match status" value="1"/>
</dbReference>
<evidence type="ECO:0000259" key="9">
    <source>
        <dbReference type="Pfam" id="PF26138"/>
    </source>
</evidence>
<dbReference type="GO" id="GO:0005634">
    <property type="term" value="C:nucleus"/>
    <property type="evidence" value="ECO:0007669"/>
    <property type="project" value="UniProtKB-SubCell"/>
</dbReference>
<evidence type="ECO:0000256" key="1">
    <source>
        <dbReference type="ARBA" id="ARBA00001968"/>
    </source>
</evidence>
<dbReference type="AlphaFoldDB" id="A0AAQ3X8W3"/>
<comment type="similarity">
    <text evidence="3">Belongs to the HARBI1 family.</text>
</comment>
<evidence type="ECO:0000256" key="5">
    <source>
        <dbReference type="ARBA" id="ARBA00022723"/>
    </source>
</evidence>
<dbReference type="InterPro" id="IPR027806">
    <property type="entry name" value="HARBI1_dom"/>
</dbReference>
<evidence type="ECO:0000256" key="4">
    <source>
        <dbReference type="ARBA" id="ARBA00022722"/>
    </source>
</evidence>
<dbReference type="GO" id="GO:0004518">
    <property type="term" value="F:nuclease activity"/>
    <property type="evidence" value="ECO:0007669"/>
    <property type="project" value="UniProtKB-KW"/>
</dbReference>
<keyword evidence="4" id="KW-0540">Nuclease</keyword>
<dbReference type="Proteomes" id="UP001341281">
    <property type="component" value="Chromosome 07"/>
</dbReference>
<evidence type="ECO:0000313" key="11">
    <source>
        <dbReference type="Proteomes" id="UP001341281"/>
    </source>
</evidence>
<evidence type="ECO:0000256" key="6">
    <source>
        <dbReference type="ARBA" id="ARBA00022801"/>
    </source>
</evidence>